<comment type="similarity">
    <text evidence="1">Belongs to the cyclin family.</text>
</comment>
<dbReference type="OrthoDB" id="10264655at2759"/>
<feature type="compositionally biased region" description="Basic and acidic residues" evidence="2">
    <location>
        <begin position="21"/>
        <end position="30"/>
    </location>
</feature>
<reference evidence="4" key="1">
    <citation type="submission" date="2021-11" db="EMBL/GenBank/DDBJ databases">
        <authorList>
            <consortium name="Genoscope - CEA"/>
            <person name="William W."/>
        </authorList>
    </citation>
    <scope>NUCLEOTIDE SEQUENCE</scope>
</reference>
<dbReference type="InterPro" id="IPR043198">
    <property type="entry name" value="Cyclin/Ssn8"/>
</dbReference>
<organism evidence="4 5">
    <name type="scientific">Pelagomonas calceolata</name>
    <dbReference type="NCBI Taxonomy" id="35677"/>
    <lineage>
        <taxon>Eukaryota</taxon>
        <taxon>Sar</taxon>
        <taxon>Stramenopiles</taxon>
        <taxon>Ochrophyta</taxon>
        <taxon>Pelagophyceae</taxon>
        <taxon>Pelagomonadales</taxon>
        <taxon>Pelagomonadaceae</taxon>
        <taxon>Pelagomonas</taxon>
    </lineage>
</organism>
<dbReference type="InterPro" id="IPR006671">
    <property type="entry name" value="Cyclin_N"/>
</dbReference>
<dbReference type="InterPro" id="IPR036915">
    <property type="entry name" value="Cyclin-like_sf"/>
</dbReference>
<feature type="compositionally biased region" description="Low complexity" evidence="2">
    <location>
        <begin position="294"/>
        <end position="307"/>
    </location>
</feature>
<keyword evidence="5" id="KW-1185">Reference proteome</keyword>
<evidence type="ECO:0000259" key="3">
    <source>
        <dbReference type="SMART" id="SM00385"/>
    </source>
</evidence>
<dbReference type="Proteomes" id="UP000789595">
    <property type="component" value="Unassembled WGS sequence"/>
</dbReference>
<keyword evidence="1" id="KW-0195">Cyclin</keyword>
<evidence type="ECO:0000313" key="5">
    <source>
        <dbReference type="Proteomes" id="UP000789595"/>
    </source>
</evidence>
<feature type="domain" description="Cyclin-like" evidence="3">
    <location>
        <begin position="40"/>
        <end position="135"/>
    </location>
</feature>
<dbReference type="GO" id="GO:0016538">
    <property type="term" value="F:cyclin-dependent protein serine/threonine kinase regulator activity"/>
    <property type="evidence" value="ECO:0007669"/>
    <property type="project" value="InterPro"/>
</dbReference>
<dbReference type="SUPFAM" id="SSF47954">
    <property type="entry name" value="Cyclin-like"/>
    <property type="match status" value="2"/>
</dbReference>
<feature type="region of interest" description="Disordered" evidence="2">
    <location>
        <begin position="1"/>
        <end position="30"/>
    </location>
</feature>
<dbReference type="SMART" id="SM00385">
    <property type="entry name" value="CYCLIN"/>
    <property type="match status" value="1"/>
</dbReference>
<dbReference type="GO" id="GO:0006357">
    <property type="term" value="P:regulation of transcription by RNA polymerase II"/>
    <property type="evidence" value="ECO:0007669"/>
    <property type="project" value="InterPro"/>
</dbReference>
<protein>
    <recommendedName>
        <fullName evidence="3">Cyclin-like domain-containing protein</fullName>
    </recommendedName>
</protein>
<comment type="caution">
    <text evidence="4">The sequence shown here is derived from an EMBL/GenBank/DDBJ whole genome shotgun (WGS) entry which is preliminary data.</text>
</comment>
<dbReference type="AlphaFoldDB" id="A0A8J2X725"/>
<proteinExistence type="inferred from homology"/>
<dbReference type="CDD" id="cd20546">
    <property type="entry name" value="CYCLIN_SpCG1C_ScCTK2-like_rpt2"/>
    <property type="match status" value="1"/>
</dbReference>
<dbReference type="EMBL" id="CAKKNE010000006">
    <property type="protein sequence ID" value="CAH0379184.1"/>
    <property type="molecule type" value="Genomic_DNA"/>
</dbReference>
<gene>
    <name evidence="4" type="ORF">PECAL_6P07860</name>
</gene>
<sequence length="307" mass="33846">MADRPPGAPPPMPPSQHISPSRRDGMSAHDEKQRRRKTCFFIDECGVRLQLPKLPVMTAQCFFHKFFARESFRRHDRFVVAQACLFLAAKVEESAVSLRSLVRECHGVRYAGKSRAPLDESSERDVKRAVVMAERAVLYARRGAIGFDVCVENPLLAFIDLVNKLRAGDVLSEDLKQPFSQVGINFISDSYRTALCLEFPPQKIAAACAFLTVVFLRALPDDRPRTAALYGALAISERSLRSICTQMAELYVENKKCARLLRDLAEMGHVPAELVRPAPRPPVPPSDSVAGVTPSPSVLSSSSSAGP</sequence>
<feature type="region of interest" description="Disordered" evidence="2">
    <location>
        <begin position="274"/>
        <end position="307"/>
    </location>
</feature>
<evidence type="ECO:0000256" key="1">
    <source>
        <dbReference type="RuleBase" id="RU000383"/>
    </source>
</evidence>
<dbReference type="Gene3D" id="1.10.472.10">
    <property type="entry name" value="Cyclin-like"/>
    <property type="match status" value="2"/>
</dbReference>
<feature type="compositionally biased region" description="Pro residues" evidence="2">
    <location>
        <begin position="1"/>
        <end position="14"/>
    </location>
</feature>
<dbReference type="PANTHER" id="PTHR10026">
    <property type="entry name" value="CYCLIN"/>
    <property type="match status" value="1"/>
</dbReference>
<dbReference type="InterPro" id="IPR013763">
    <property type="entry name" value="Cyclin-like_dom"/>
</dbReference>
<dbReference type="Pfam" id="PF00134">
    <property type="entry name" value="Cyclin_N"/>
    <property type="match status" value="1"/>
</dbReference>
<accession>A0A8J2X725</accession>
<evidence type="ECO:0000313" key="4">
    <source>
        <dbReference type="EMBL" id="CAH0379184.1"/>
    </source>
</evidence>
<name>A0A8J2X725_9STRA</name>
<evidence type="ECO:0000256" key="2">
    <source>
        <dbReference type="SAM" id="MobiDB-lite"/>
    </source>
</evidence>